<organism evidence="6">
    <name type="scientific">marine sediment metagenome</name>
    <dbReference type="NCBI Taxonomy" id="412755"/>
    <lineage>
        <taxon>unclassified sequences</taxon>
        <taxon>metagenomes</taxon>
        <taxon>ecological metagenomes</taxon>
    </lineage>
</organism>
<keyword evidence="3" id="KW-0233">DNA recombination</keyword>
<dbReference type="InterPro" id="IPR025296">
    <property type="entry name" value="DUF4158"/>
</dbReference>
<proteinExistence type="predicted"/>
<reference evidence="6" key="1">
    <citation type="journal article" date="2015" name="Nature">
        <title>Complex archaea that bridge the gap between prokaryotes and eukaryotes.</title>
        <authorList>
            <person name="Spang A."/>
            <person name="Saw J.H."/>
            <person name="Jorgensen S.L."/>
            <person name="Zaremba-Niedzwiedzka K."/>
            <person name="Martijn J."/>
            <person name="Lind A.E."/>
            <person name="van Eijk R."/>
            <person name="Schleper C."/>
            <person name="Guy L."/>
            <person name="Ettema T.J."/>
        </authorList>
    </citation>
    <scope>NUCLEOTIDE SEQUENCE</scope>
</reference>
<feature type="domain" description="Tn3 transposase DDE" evidence="4">
    <location>
        <begin position="586"/>
        <end position="972"/>
    </location>
</feature>
<name>A0A0F9TQL2_9ZZZZ</name>
<evidence type="ECO:0008006" key="7">
    <source>
        <dbReference type="Google" id="ProtNLM"/>
    </source>
</evidence>
<protein>
    <recommendedName>
        <fullName evidence="7">Tn3 transposase DDE domain-containing protein</fullName>
    </recommendedName>
</protein>
<dbReference type="InterPro" id="IPR047653">
    <property type="entry name" value="Tn3-like_transpos"/>
</dbReference>
<feature type="domain" description="DUF4158" evidence="5">
    <location>
        <begin position="6"/>
        <end position="167"/>
    </location>
</feature>
<sequence>MSGLHETAYPRLKADVSEQELAEIYTPTAKECAFARKHGRTPAARGALLILLKTVQRLGYFVNLKTVPRPITAHILACDDLLPVPLSQLREYDRNGGARQRMLDAIRQQVGIKAFTVEGKAIVRDLAREAATTKQDLADIINVVIEELVRQRFELPGFSTLQRSARQARSTVNTGYFRTLSAGLTAQQKQEFDRLLQVPDDSSHTSWHKLKQEPKKPTNTEVKKYLQHLEWLQGWCQRLPAVDHIPAAKYHHFILEARALGAANIKAMQSTKRYALMILLVHAQLRRAMDDAVDIFVRKMRNIKTKAEANLNQYHLDHMKRMDKLVAQLRDVLTAVQEAPTDSERGARVAAAIQSDPDELLAECEEHMAYAGNNFIPFMLQPYRPLRPLLFNCLELLDLTATSHDQSLIEAIATLKKHRHSRKECLVLSTQPVDVSWLPERWRRLILGSGSSQLLPGMVYRKYFELGVLTQVKRELISGDLAVANSDQYSDYRDQLVDWSVYDAQIADYSAMVDIASDPAAFVAQARSRLSETADRIDRNFPENEYAVFNGEELVIRKHRRTAPPDGLAEIDKQLSQNLPEKNILDILVEAEKWLGLHKRFGPLSGFESKLEDPRTRFVSTLFCYGCNLGPTQTARSITTLNRRQVSWLNLRHVTEERLEQAIVQVINAYNRYRLPRHWGTGQRAAADGTKWNLYEQNLLSEYHIRYGGYGGVGYYHVSDKYIALFSHFIPCGVYEAIYILDGLIKNDSDIQPDTLHGDTQAQSAPVFGLAYLLGINLMPRIRNLKQLVFYKPDKRQRYEHINALFSETINWQLIETHVPDMLRVALSIKAGKIAPSTVLRRLGTASLKNKLYFAFRELGRVVRTTFLLDYIGSVELRRTIHAETNKTEEFNQFVKWLFFGGEGVIAENIRHEQRKVIKYNHLVANLVILHNVESMTLTLKDLKDRGHHIDHDILKGLAPYRTDHINRFGDYTLDFERQVSPMSYNAKII</sequence>
<dbReference type="EMBL" id="LAZR01000212">
    <property type="protein sequence ID" value="KKN81639.1"/>
    <property type="molecule type" value="Genomic_DNA"/>
</dbReference>
<evidence type="ECO:0000256" key="3">
    <source>
        <dbReference type="ARBA" id="ARBA00023172"/>
    </source>
</evidence>
<dbReference type="NCBIfam" id="NF033527">
    <property type="entry name" value="transpos_Tn3"/>
    <property type="match status" value="1"/>
</dbReference>
<evidence type="ECO:0000256" key="2">
    <source>
        <dbReference type="ARBA" id="ARBA00023125"/>
    </source>
</evidence>
<evidence type="ECO:0000256" key="1">
    <source>
        <dbReference type="ARBA" id="ARBA00022578"/>
    </source>
</evidence>
<accession>A0A0F9TQL2</accession>
<dbReference type="Pfam" id="PF13700">
    <property type="entry name" value="DUF4158"/>
    <property type="match status" value="1"/>
</dbReference>
<comment type="caution">
    <text evidence="6">The sequence shown here is derived from an EMBL/GenBank/DDBJ whole genome shotgun (WGS) entry which is preliminary data.</text>
</comment>
<dbReference type="GO" id="GO:0003677">
    <property type="term" value="F:DNA binding"/>
    <property type="evidence" value="ECO:0007669"/>
    <property type="project" value="UniProtKB-KW"/>
</dbReference>
<dbReference type="GO" id="GO:0006313">
    <property type="term" value="P:DNA transposition"/>
    <property type="evidence" value="ECO:0007669"/>
    <property type="project" value="InterPro"/>
</dbReference>
<keyword evidence="1" id="KW-0815">Transposition</keyword>
<dbReference type="AlphaFoldDB" id="A0A0F9TQL2"/>
<evidence type="ECO:0000259" key="4">
    <source>
        <dbReference type="Pfam" id="PF01526"/>
    </source>
</evidence>
<dbReference type="Pfam" id="PF01526">
    <property type="entry name" value="DDE_Tnp_Tn3"/>
    <property type="match status" value="1"/>
</dbReference>
<dbReference type="GO" id="GO:0004803">
    <property type="term" value="F:transposase activity"/>
    <property type="evidence" value="ECO:0007669"/>
    <property type="project" value="InterPro"/>
</dbReference>
<keyword evidence="2" id="KW-0238">DNA-binding</keyword>
<evidence type="ECO:0000313" key="6">
    <source>
        <dbReference type="EMBL" id="KKN81639.1"/>
    </source>
</evidence>
<dbReference type="InterPro" id="IPR002513">
    <property type="entry name" value="Tn3_Tnp_DDE_dom"/>
</dbReference>
<evidence type="ECO:0000259" key="5">
    <source>
        <dbReference type="Pfam" id="PF13700"/>
    </source>
</evidence>
<gene>
    <name evidence="6" type="ORF">LCGC14_0317150</name>
</gene>